<sequence length="230" mass="25114">MSFVEIYFNSSLQDVVEIGDQACSIGRASYNQVHIGNKGVSLVHAAISRQNGEWWLEDMNSTNGTYLNGAKIAGRQKLRFGDVITVGKHDLKFVDQPTSSAGSSAQAEQAADFDRTLLVNPAAGSGSAAAAARSGNHALLIHGEARNINKLLLNKDYYTIGKGAQCNVRVGGWFTPKLIAEIIRLGDHYYLTPVVNKHIRLNGREVGHQVRLSNDDNILVKKVLLKFVEQ</sequence>
<comment type="caution">
    <text evidence="2">The sequence shown here is derived from an EMBL/GenBank/DDBJ whole genome shotgun (WGS) entry which is preliminary data.</text>
</comment>
<evidence type="ECO:0000259" key="1">
    <source>
        <dbReference type="PROSITE" id="PS50006"/>
    </source>
</evidence>
<dbReference type="Proteomes" id="UP000077857">
    <property type="component" value="Unassembled WGS sequence"/>
</dbReference>
<dbReference type="InterPro" id="IPR000253">
    <property type="entry name" value="FHA_dom"/>
</dbReference>
<dbReference type="RefSeq" id="WP_064040380.1">
    <property type="nucleotide sequence ID" value="NZ_LUUJ01000073.1"/>
</dbReference>
<dbReference type="PANTHER" id="PTHR23308">
    <property type="entry name" value="NUCLEAR INHIBITOR OF PROTEIN PHOSPHATASE-1"/>
    <property type="match status" value="1"/>
</dbReference>
<evidence type="ECO:0000313" key="2">
    <source>
        <dbReference type="EMBL" id="OAI16651.1"/>
    </source>
</evidence>
<dbReference type="Gene3D" id="2.60.200.20">
    <property type="match status" value="2"/>
</dbReference>
<organism evidence="2 3">
    <name type="scientific">Methylomonas koyamae</name>
    <dbReference type="NCBI Taxonomy" id="702114"/>
    <lineage>
        <taxon>Bacteria</taxon>
        <taxon>Pseudomonadati</taxon>
        <taxon>Pseudomonadota</taxon>
        <taxon>Gammaproteobacteria</taxon>
        <taxon>Methylococcales</taxon>
        <taxon>Methylococcaceae</taxon>
        <taxon>Methylomonas</taxon>
    </lineage>
</organism>
<reference evidence="2 3" key="1">
    <citation type="submission" date="2016-03" db="EMBL/GenBank/DDBJ databases">
        <authorList>
            <person name="Ploux O."/>
        </authorList>
    </citation>
    <scope>NUCLEOTIDE SEQUENCE [LARGE SCALE GENOMIC DNA]</scope>
    <source>
        <strain evidence="2 3">R-45378</strain>
    </source>
</reference>
<protein>
    <recommendedName>
        <fullName evidence="1">FHA domain-containing protein</fullName>
    </recommendedName>
</protein>
<dbReference type="CDD" id="cd00060">
    <property type="entry name" value="FHA"/>
    <property type="match status" value="2"/>
</dbReference>
<dbReference type="InterPro" id="IPR050923">
    <property type="entry name" value="Cell_Proc_Reg/RNA_Proc"/>
</dbReference>
<feature type="domain" description="FHA" evidence="1">
    <location>
        <begin position="23"/>
        <end position="72"/>
    </location>
</feature>
<gene>
    <name evidence="2" type="ORF">A1507_11635</name>
</gene>
<dbReference type="PROSITE" id="PS50006">
    <property type="entry name" value="FHA_DOMAIN"/>
    <property type="match status" value="1"/>
</dbReference>
<evidence type="ECO:0000313" key="3">
    <source>
        <dbReference type="Proteomes" id="UP000077857"/>
    </source>
</evidence>
<dbReference type="AlphaFoldDB" id="A0A177NFM0"/>
<proteinExistence type="predicted"/>
<dbReference type="EMBL" id="LUUJ01000073">
    <property type="protein sequence ID" value="OAI16651.1"/>
    <property type="molecule type" value="Genomic_DNA"/>
</dbReference>
<name>A0A177NFM0_9GAMM</name>
<accession>A0A177NFM0</accession>
<dbReference type="InterPro" id="IPR008984">
    <property type="entry name" value="SMAD_FHA_dom_sf"/>
</dbReference>
<dbReference type="Pfam" id="PF00498">
    <property type="entry name" value="FHA"/>
    <property type="match status" value="1"/>
</dbReference>
<dbReference type="SMART" id="SM00240">
    <property type="entry name" value="FHA"/>
    <property type="match status" value="1"/>
</dbReference>
<dbReference type="SUPFAM" id="SSF49879">
    <property type="entry name" value="SMAD/FHA domain"/>
    <property type="match status" value="2"/>
</dbReference>